<feature type="region of interest" description="Disordered" evidence="1">
    <location>
        <begin position="88"/>
        <end position="109"/>
    </location>
</feature>
<comment type="caution">
    <text evidence="2">The sequence shown here is derived from an EMBL/GenBank/DDBJ whole genome shotgun (WGS) entry which is preliminary data.</text>
</comment>
<sequence>MSLADWSWRAAAQFKTGSRAATFLQPALTRHHRTTTAPRHAAQPHYHTTITRAWPTTTTTTTTSTTTTSSVTTAGWLRAGHLQEQLRACGEGGSPSVPVSASVRTFSVT</sequence>
<evidence type="ECO:0000313" key="3">
    <source>
        <dbReference type="Proteomes" id="UP000324222"/>
    </source>
</evidence>
<dbReference type="AlphaFoldDB" id="A0A5B7E8F4"/>
<name>A0A5B7E8F4_PORTR</name>
<reference evidence="2 3" key="1">
    <citation type="submission" date="2019-05" db="EMBL/GenBank/DDBJ databases">
        <title>Another draft genome of Portunus trituberculatus and its Hox gene families provides insights of decapod evolution.</title>
        <authorList>
            <person name="Jeong J.-H."/>
            <person name="Song I."/>
            <person name="Kim S."/>
            <person name="Choi T."/>
            <person name="Kim D."/>
            <person name="Ryu S."/>
            <person name="Kim W."/>
        </authorList>
    </citation>
    <scope>NUCLEOTIDE SEQUENCE [LARGE SCALE GENOMIC DNA]</scope>
    <source>
        <tissue evidence="2">Muscle</tissue>
    </source>
</reference>
<evidence type="ECO:0000313" key="2">
    <source>
        <dbReference type="EMBL" id="MPC29403.1"/>
    </source>
</evidence>
<organism evidence="2 3">
    <name type="scientific">Portunus trituberculatus</name>
    <name type="common">Swimming crab</name>
    <name type="synonym">Neptunus trituberculatus</name>
    <dbReference type="NCBI Taxonomy" id="210409"/>
    <lineage>
        <taxon>Eukaryota</taxon>
        <taxon>Metazoa</taxon>
        <taxon>Ecdysozoa</taxon>
        <taxon>Arthropoda</taxon>
        <taxon>Crustacea</taxon>
        <taxon>Multicrustacea</taxon>
        <taxon>Malacostraca</taxon>
        <taxon>Eumalacostraca</taxon>
        <taxon>Eucarida</taxon>
        <taxon>Decapoda</taxon>
        <taxon>Pleocyemata</taxon>
        <taxon>Brachyura</taxon>
        <taxon>Eubrachyura</taxon>
        <taxon>Portunoidea</taxon>
        <taxon>Portunidae</taxon>
        <taxon>Portuninae</taxon>
        <taxon>Portunus</taxon>
    </lineage>
</organism>
<feature type="compositionally biased region" description="Low complexity" evidence="1">
    <location>
        <begin position="94"/>
        <end position="103"/>
    </location>
</feature>
<proteinExistence type="predicted"/>
<keyword evidence="3" id="KW-1185">Reference proteome</keyword>
<evidence type="ECO:0000256" key="1">
    <source>
        <dbReference type="SAM" id="MobiDB-lite"/>
    </source>
</evidence>
<dbReference type="EMBL" id="VSRR010002066">
    <property type="protein sequence ID" value="MPC29403.1"/>
    <property type="molecule type" value="Genomic_DNA"/>
</dbReference>
<protein>
    <submittedName>
        <fullName evidence="2">Uncharacterized protein</fullName>
    </submittedName>
</protein>
<dbReference type="Proteomes" id="UP000324222">
    <property type="component" value="Unassembled WGS sequence"/>
</dbReference>
<gene>
    <name evidence="2" type="ORF">E2C01_022633</name>
</gene>
<accession>A0A5B7E8F4</accession>